<evidence type="ECO:0000256" key="3">
    <source>
        <dbReference type="PROSITE-ProRule" id="PRU00354"/>
    </source>
</evidence>
<keyword evidence="5" id="KW-1185">Reference proteome</keyword>
<dbReference type="InterPro" id="IPR029063">
    <property type="entry name" value="SAM-dependent_MTases_sf"/>
</dbReference>
<sequence>GGDGGILREVLKHPHVESVVLCEIDKKVVDACKKYLPSMAASFGHPKVTLHIGDGLEFMKKNQNRFDVIITDSSDPIGPAETLFTDSYYHLLNGALTENGVLASQGSSVRKMIFIRLHIFYGDFYGLIYDQTKSSLTALEESRKWPFDPTH</sequence>
<dbReference type="Proteomes" id="UP000887565">
    <property type="component" value="Unplaced"/>
</dbReference>
<dbReference type="GO" id="GO:0005829">
    <property type="term" value="C:cytosol"/>
    <property type="evidence" value="ECO:0007669"/>
    <property type="project" value="TreeGrafter"/>
</dbReference>
<evidence type="ECO:0000313" key="6">
    <source>
        <dbReference type="WBParaSite" id="nRc.2.0.1.t45946-RA"/>
    </source>
</evidence>
<dbReference type="Gene3D" id="3.40.50.150">
    <property type="entry name" value="Vaccinia Virus protein VP39"/>
    <property type="match status" value="1"/>
</dbReference>
<organism evidence="5 6">
    <name type="scientific">Romanomermis culicivorax</name>
    <name type="common">Nematode worm</name>
    <dbReference type="NCBI Taxonomy" id="13658"/>
    <lineage>
        <taxon>Eukaryota</taxon>
        <taxon>Metazoa</taxon>
        <taxon>Ecdysozoa</taxon>
        <taxon>Nematoda</taxon>
        <taxon>Enoplea</taxon>
        <taxon>Dorylaimia</taxon>
        <taxon>Mermithida</taxon>
        <taxon>Mermithoidea</taxon>
        <taxon>Mermithidae</taxon>
        <taxon>Romanomermis</taxon>
    </lineage>
</organism>
<reference evidence="6" key="1">
    <citation type="submission" date="2022-11" db="UniProtKB">
        <authorList>
            <consortium name="WormBaseParasite"/>
        </authorList>
    </citation>
    <scope>IDENTIFICATION</scope>
</reference>
<keyword evidence="2 3" id="KW-0808">Transferase</keyword>
<feature type="active site" description="Proton acceptor" evidence="3">
    <location>
        <position position="72"/>
    </location>
</feature>
<protein>
    <submittedName>
        <fullName evidence="6">PABS domain-containing protein</fullName>
    </submittedName>
</protein>
<dbReference type="WBParaSite" id="nRc.2.0.1.t45946-RA">
    <property type="protein sequence ID" value="nRc.2.0.1.t45946-RA"/>
    <property type="gene ID" value="nRc.2.0.1.g45946"/>
</dbReference>
<dbReference type="CDD" id="cd02440">
    <property type="entry name" value="AdoMet_MTases"/>
    <property type="match status" value="1"/>
</dbReference>
<proteinExistence type="inferred from homology"/>
<dbReference type="PANTHER" id="PTHR11558:SF11">
    <property type="entry name" value="SPERMIDINE SYNTHASE"/>
    <property type="match status" value="1"/>
</dbReference>
<evidence type="ECO:0000256" key="2">
    <source>
        <dbReference type="ARBA" id="ARBA00022679"/>
    </source>
</evidence>
<name>A0A915L879_ROMCU</name>
<comment type="similarity">
    <text evidence="1">Belongs to the spermidine/spermine synthase family.</text>
</comment>
<dbReference type="PROSITE" id="PS51006">
    <property type="entry name" value="PABS_2"/>
    <property type="match status" value="1"/>
</dbReference>
<feature type="domain" description="PABS" evidence="4">
    <location>
        <begin position="1"/>
        <end position="151"/>
    </location>
</feature>
<dbReference type="SUPFAM" id="SSF53335">
    <property type="entry name" value="S-adenosyl-L-methionine-dependent methyltransferases"/>
    <property type="match status" value="1"/>
</dbReference>
<dbReference type="Pfam" id="PF01564">
    <property type="entry name" value="Spermine_synth"/>
    <property type="match status" value="1"/>
</dbReference>
<dbReference type="InterPro" id="IPR030374">
    <property type="entry name" value="PABS"/>
</dbReference>
<dbReference type="AlphaFoldDB" id="A0A915L879"/>
<evidence type="ECO:0000313" key="5">
    <source>
        <dbReference type="Proteomes" id="UP000887565"/>
    </source>
</evidence>
<evidence type="ECO:0000256" key="1">
    <source>
        <dbReference type="ARBA" id="ARBA00007867"/>
    </source>
</evidence>
<keyword evidence="3" id="KW-0620">Polyamine biosynthesis</keyword>
<dbReference type="PANTHER" id="PTHR11558">
    <property type="entry name" value="SPERMIDINE/SPERMINE SYNTHASE"/>
    <property type="match status" value="1"/>
</dbReference>
<dbReference type="GO" id="GO:0008295">
    <property type="term" value="P:spermidine biosynthetic process"/>
    <property type="evidence" value="ECO:0007669"/>
    <property type="project" value="TreeGrafter"/>
</dbReference>
<accession>A0A915L879</accession>
<dbReference type="InterPro" id="IPR001045">
    <property type="entry name" value="Spermi_synthase"/>
</dbReference>
<evidence type="ECO:0000259" key="4">
    <source>
        <dbReference type="PROSITE" id="PS51006"/>
    </source>
</evidence>
<dbReference type="GO" id="GO:0004766">
    <property type="term" value="F:spermidine synthase activity"/>
    <property type="evidence" value="ECO:0007669"/>
    <property type="project" value="TreeGrafter"/>
</dbReference>